<proteinExistence type="predicted"/>
<sequence length="344" mass="39569">MFELPAGWSSDMHHDTFAHLLEQVEQLTPRQFAELDTVVTRARNEVEAVLEVDGSAESKAECPHCSETRLQRWGRTRTGLQRRRCMSCLRTSCGLTGTVLQGIHRPGLLLRMVRDIASDQPSSCRRLAAQLDISRHTVWRWRVRILPTLLGAETKSFSGIVEADEAFQRESRKGSREWVRHHAYPTTYPAPPRLQWHLYSAKRGFPMPRAQKWRRPLLTLADRGGHTSVQHIANRKESTMRAAMLPLIRGDSVLCTDGAIQYEGIARVAGLEHFVLVKGRRGARTPKSHHINTVNNAHKLLREFIRARFRGPATKYLDLYLRWFELYRRKDVDYAEVFRGALYA</sequence>
<dbReference type="Proteomes" id="UP000572377">
    <property type="component" value="Unassembled WGS sequence"/>
</dbReference>
<dbReference type="RefSeq" id="WP_171323237.1">
    <property type="nucleotide sequence ID" value="NZ_JABFBC010000001.1"/>
</dbReference>
<dbReference type="NCBIfam" id="NF033547">
    <property type="entry name" value="transpos_IS1595"/>
    <property type="match status" value="1"/>
</dbReference>
<dbReference type="Pfam" id="PF12762">
    <property type="entry name" value="DDE_Tnp_IS1595"/>
    <property type="match status" value="1"/>
</dbReference>
<feature type="domain" description="ISXO2-like transposase" evidence="1">
    <location>
        <begin position="156"/>
        <end position="331"/>
    </location>
</feature>
<accession>A0A849L0T8</accession>
<gene>
    <name evidence="2" type="ORF">HMH01_05505</name>
</gene>
<organism evidence="2 3">
    <name type="scientific">Halovulum dunhuangense</name>
    <dbReference type="NCBI Taxonomy" id="1505036"/>
    <lineage>
        <taxon>Bacteria</taxon>
        <taxon>Pseudomonadati</taxon>
        <taxon>Pseudomonadota</taxon>
        <taxon>Alphaproteobacteria</taxon>
        <taxon>Rhodobacterales</taxon>
        <taxon>Paracoccaceae</taxon>
        <taxon>Halovulum</taxon>
    </lineage>
</organism>
<evidence type="ECO:0000259" key="1">
    <source>
        <dbReference type="SMART" id="SM01126"/>
    </source>
</evidence>
<evidence type="ECO:0000313" key="3">
    <source>
        <dbReference type="Proteomes" id="UP000572377"/>
    </source>
</evidence>
<dbReference type="SMART" id="SM01126">
    <property type="entry name" value="DDE_Tnp_IS1595"/>
    <property type="match status" value="1"/>
</dbReference>
<dbReference type="AlphaFoldDB" id="A0A849L0T8"/>
<evidence type="ECO:0000313" key="2">
    <source>
        <dbReference type="EMBL" id="NNU79892.1"/>
    </source>
</evidence>
<dbReference type="EMBL" id="JABFBC010000001">
    <property type="protein sequence ID" value="NNU79892.1"/>
    <property type="molecule type" value="Genomic_DNA"/>
</dbReference>
<comment type="caution">
    <text evidence="2">The sequence shown here is derived from an EMBL/GenBank/DDBJ whole genome shotgun (WGS) entry which is preliminary data.</text>
</comment>
<name>A0A849L0T8_9RHOB</name>
<keyword evidence="3" id="KW-1185">Reference proteome</keyword>
<dbReference type="InterPro" id="IPR024445">
    <property type="entry name" value="Tnp_ISXO2-like"/>
</dbReference>
<reference evidence="2 3" key="1">
    <citation type="submission" date="2020-05" db="EMBL/GenBank/DDBJ databases">
        <title>Gimesia benthica sp. nov., a novel planctomycete isolated from a deep-sea water sample of the Northwest Indian Ocean.</title>
        <authorList>
            <person name="Wang J."/>
            <person name="Ruan C."/>
            <person name="Song L."/>
            <person name="Zhu Y."/>
            <person name="Li A."/>
            <person name="Zheng X."/>
            <person name="Wang L."/>
            <person name="Lu Z."/>
            <person name="Huang Y."/>
            <person name="Du W."/>
            <person name="Zhou Y."/>
            <person name="Huang L."/>
            <person name="Dai X."/>
        </authorList>
    </citation>
    <scope>NUCLEOTIDE SEQUENCE [LARGE SCALE GENOMIC DNA]</scope>
    <source>
        <strain evidence="2 3">YYQ-30</strain>
    </source>
</reference>
<protein>
    <submittedName>
        <fullName evidence="2">IS1595 family transposase</fullName>
    </submittedName>
</protein>